<accession>A0A383CGM3</accession>
<dbReference type="EMBL" id="UINC01208692">
    <property type="protein sequence ID" value="SVE31362.1"/>
    <property type="molecule type" value="Genomic_DNA"/>
</dbReference>
<evidence type="ECO:0000313" key="1">
    <source>
        <dbReference type="EMBL" id="SVE31362.1"/>
    </source>
</evidence>
<name>A0A383CGM3_9ZZZZ</name>
<proteinExistence type="predicted"/>
<sequence length="101" mass="11807">MENLIENSFFLIVQEFMESSKELADASQLCDDDPIKQEMISFIHPQFESMWARSEGIKVMISDGFVDNKDFILEEMKEITKQNYEMANTIRTKLGPLHLKQ</sequence>
<reference evidence="1" key="1">
    <citation type="submission" date="2018-05" db="EMBL/GenBank/DDBJ databases">
        <authorList>
            <person name="Lanie J.A."/>
            <person name="Ng W.-L."/>
            <person name="Kazmierczak K.M."/>
            <person name="Andrzejewski T.M."/>
            <person name="Davidsen T.M."/>
            <person name="Wayne K.J."/>
            <person name="Tettelin H."/>
            <person name="Glass J.I."/>
            <person name="Rusch D."/>
            <person name="Podicherti R."/>
            <person name="Tsui H.-C.T."/>
            <person name="Winkler M.E."/>
        </authorList>
    </citation>
    <scope>NUCLEOTIDE SEQUENCE</scope>
</reference>
<dbReference type="AlphaFoldDB" id="A0A383CGM3"/>
<protein>
    <submittedName>
        <fullName evidence="1">Uncharacterized protein</fullName>
    </submittedName>
</protein>
<organism evidence="1">
    <name type="scientific">marine metagenome</name>
    <dbReference type="NCBI Taxonomy" id="408172"/>
    <lineage>
        <taxon>unclassified sequences</taxon>
        <taxon>metagenomes</taxon>
        <taxon>ecological metagenomes</taxon>
    </lineage>
</organism>
<gene>
    <name evidence="1" type="ORF">METZ01_LOCUS484216</name>
</gene>